<feature type="transmembrane region" description="Helical" evidence="1">
    <location>
        <begin position="28"/>
        <end position="51"/>
    </location>
</feature>
<dbReference type="EMBL" id="VSSQ01011592">
    <property type="protein sequence ID" value="MPM47220.1"/>
    <property type="molecule type" value="Genomic_DNA"/>
</dbReference>
<comment type="caution">
    <text evidence="2">The sequence shown here is derived from an EMBL/GenBank/DDBJ whole genome shotgun (WGS) entry which is preliminary data.</text>
</comment>
<protein>
    <submittedName>
        <fullName evidence="2">Fe(2+) transporter FeoB</fullName>
    </submittedName>
</protein>
<keyword evidence="1" id="KW-0472">Membrane</keyword>
<accession>A0A645A1Z2</accession>
<dbReference type="PANTHER" id="PTHR43185">
    <property type="entry name" value="FERROUS IRON TRANSPORT PROTEIN B"/>
    <property type="match status" value="1"/>
</dbReference>
<dbReference type="PANTHER" id="PTHR43185:SF1">
    <property type="entry name" value="FE(2+) TRANSPORTER FEOB"/>
    <property type="match status" value="1"/>
</dbReference>
<dbReference type="AlphaFoldDB" id="A0A645A1Z2"/>
<gene>
    <name evidence="2" type="primary">feoB_40</name>
    <name evidence="2" type="ORF">SDC9_93928</name>
</gene>
<name>A0A645A1Z2_9ZZZZ</name>
<organism evidence="2">
    <name type="scientific">bioreactor metagenome</name>
    <dbReference type="NCBI Taxonomy" id="1076179"/>
    <lineage>
        <taxon>unclassified sequences</taxon>
        <taxon>metagenomes</taxon>
        <taxon>ecological metagenomes</taxon>
    </lineage>
</organism>
<evidence type="ECO:0000313" key="2">
    <source>
        <dbReference type="EMBL" id="MPM47220.1"/>
    </source>
</evidence>
<reference evidence="2" key="1">
    <citation type="submission" date="2019-08" db="EMBL/GenBank/DDBJ databases">
        <authorList>
            <person name="Kucharzyk K."/>
            <person name="Murdoch R.W."/>
            <person name="Higgins S."/>
            <person name="Loffler F."/>
        </authorList>
    </citation>
    <scope>NUCLEOTIDE SEQUENCE</scope>
</reference>
<proteinExistence type="predicted"/>
<feature type="transmembrane region" description="Helical" evidence="1">
    <location>
        <begin position="63"/>
        <end position="85"/>
    </location>
</feature>
<keyword evidence="1" id="KW-0812">Transmembrane</keyword>
<keyword evidence="1" id="KW-1133">Transmembrane helix</keyword>
<dbReference type="GO" id="GO:0005886">
    <property type="term" value="C:plasma membrane"/>
    <property type="evidence" value="ECO:0007669"/>
    <property type="project" value="TreeGrafter"/>
</dbReference>
<evidence type="ECO:0000256" key="1">
    <source>
        <dbReference type="SAM" id="Phobius"/>
    </source>
</evidence>
<sequence length="86" mass="9296">MSLFYGFSTLDGGAAIGAALSSTFATPAAAYAFLVFVLLYVPCIAAMATLYREMGSLKWTAYSVLWQLGAAYLGSFLAYHIYLLIF</sequence>
<dbReference type="InterPro" id="IPR050860">
    <property type="entry name" value="FeoB_GTPase"/>
</dbReference>
<dbReference type="GO" id="GO:0015093">
    <property type="term" value="F:ferrous iron transmembrane transporter activity"/>
    <property type="evidence" value="ECO:0007669"/>
    <property type="project" value="TreeGrafter"/>
</dbReference>